<comment type="caution">
    <text evidence="1">The sequence shown here is derived from an EMBL/GenBank/DDBJ whole genome shotgun (WGS) entry which is preliminary data.</text>
</comment>
<dbReference type="PANTHER" id="PTHR11571:SF150">
    <property type="entry name" value="GLUTATHIONE S-TRANSFERASE"/>
    <property type="match status" value="1"/>
</dbReference>
<evidence type="ECO:0000313" key="1">
    <source>
        <dbReference type="EMBL" id="OXA62830.1"/>
    </source>
</evidence>
<dbReference type="GO" id="GO:0006749">
    <property type="term" value="P:glutathione metabolic process"/>
    <property type="evidence" value="ECO:0007669"/>
    <property type="project" value="TreeGrafter"/>
</dbReference>
<dbReference type="PANTHER" id="PTHR11571">
    <property type="entry name" value="GLUTATHIONE S-TRANSFERASE"/>
    <property type="match status" value="1"/>
</dbReference>
<keyword evidence="2" id="KW-1185">Reference proteome</keyword>
<reference evidence="1 2" key="1">
    <citation type="submission" date="2015-12" db="EMBL/GenBank/DDBJ databases">
        <title>The genome of Folsomia candida.</title>
        <authorList>
            <person name="Faddeeva A."/>
            <person name="Derks M.F."/>
            <person name="Anvar Y."/>
            <person name="Smit S."/>
            <person name="Van Straalen N."/>
            <person name="Roelofs D."/>
        </authorList>
    </citation>
    <scope>NUCLEOTIDE SEQUENCE [LARGE SCALE GENOMIC DNA]</scope>
    <source>
        <strain evidence="1 2">VU population</strain>
        <tissue evidence="1">Whole body</tissue>
    </source>
</reference>
<dbReference type="EMBL" id="LNIX01000001">
    <property type="protein sequence ID" value="OXA62830.1"/>
    <property type="molecule type" value="Genomic_DNA"/>
</dbReference>
<protein>
    <submittedName>
        <fullName evidence="1">Glutathione S-transferase 4</fullName>
    </submittedName>
</protein>
<name>A0A226F0A5_FOLCA</name>
<dbReference type="OrthoDB" id="414243at2759"/>
<evidence type="ECO:0000313" key="2">
    <source>
        <dbReference type="Proteomes" id="UP000198287"/>
    </source>
</evidence>
<dbReference type="InterPro" id="IPR050213">
    <property type="entry name" value="GST_superfamily"/>
</dbReference>
<dbReference type="GO" id="GO:0004364">
    <property type="term" value="F:glutathione transferase activity"/>
    <property type="evidence" value="ECO:0007669"/>
    <property type="project" value="TreeGrafter"/>
</dbReference>
<keyword evidence="1" id="KW-0808">Transferase</keyword>
<sequence>MGDLRLVYFDIRGMVRCPGIRYLTPFTDDRIPLTAWTTKKKGTLANIMRRKSSLAETAAALGLTKQFVGQLPILVVGESFVLTQPLTVIRFLAKRCGFNGKTELEEARAEEISDLVYDLRILAMEFEGKAFKSNTPDIVRHTVFRDLATAPESKEKTKMLEDFQLIHFPLYFLAGKRGSLGEEAWAWANNLIPCWKTVVGIGLLGKV</sequence>
<dbReference type="Gene3D" id="1.20.1050.130">
    <property type="match status" value="1"/>
</dbReference>
<dbReference type="Proteomes" id="UP000198287">
    <property type="component" value="Unassembled WGS sequence"/>
</dbReference>
<dbReference type="AlphaFoldDB" id="A0A226F0A5"/>
<proteinExistence type="predicted"/>
<gene>
    <name evidence="1" type="ORF">Fcan01_00213</name>
</gene>
<organism evidence="1 2">
    <name type="scientific">Folsomia candida</name>
    <name type="common">Springtail</name>
    <dbReference type="NCBI Taxonomy" id="158441"/>
    <lineage>
        <taxon>Eukaryota</taxon>
        <taxon>Metazoa</taxon>
        <taxon>Ecdysozoa</taxon>
        <taxon>Arthropoda</taxon>
        <taxon>Hexapoda</taxon>
        <taxon>Collembola</taxon>
        <taxon>Entomobryomorpha</taxon>
        <taxon>Isotomoidea</taxon>
        <taxon>Isotomidae</taxon>
        <taxon>Proisotominae</taxon>
        <taxon>Folsomia</taxon>
    </lineage>
</organism>
<accession>A0A226F0A5</accession>